<dbReference type="PIRSF" id="PIRSF002741">
    <property type="entry name" value="MppA"/>
    <property type="match status" value="1"/>
</dbReference>
<name>A0A7W2AB27_9BACL</name>
<dbReference type="GO" id="GO:0030313">
    <property type="term" value="C:cell envelope"/>
    <property type="evidence" value="ECO:0007669"/>
    <property type="project" value="UniProtKB-SubCell"/>
</dbReference>
<dbReference type="PANTHER" id="PTHR30290">
    <property type="entry name" value="PERIPLASMIC BINDING COMPONENT OF ABC TRANSPORTER"/>
    <property type="match status" value="1"/>
</dbReference>
<dbReference type="GO" id="GO:1904680">
    <property type="term" value="F:peptide transmembrane transporter activity"/>
    <property type="evidence" value="ECO:0007669"/>
    <property type="project" value="TreeGrafter"/>
</dbReference>
<dbReference type="SUPFAM" id="SSF53850">
    <property type="entry name" value="Periplasmic binding protein-like II"/>
    <property type="match status" value="1"/>
</dbReference>
<feature type="domain" description="Solute-binding protein family 5" evidence="6">
    <location>
        <begin position="81"/>
        <end position="455"/>
    </location>
</feature>
<dbReference type="GO" id="GO:0042597">
    <property type="term" value="C:periplasmic space"/>
    <property type="evidence" value="ECO:0007669"/>
    <property type="project" value="UniProtKB-ARBA"/>
</dbReference>
<gene>
    <name evidence="7" type="ORF">H1191_19560</name>
</gene>
<dbReference type="InterPro" id="IPR030678">
    <property type="entry name" value="Peptide/Ni-bd"/>
</dbReference>
<accession>A0A7W2AB27</accession>
<dbReference type="CDD" id="cd08504">
    <property type="entry name" value="PBP2_OppA"/>
    <property type="match status" value="1"/>
</dbReference>
<protein>
    <submittedName>
        <fullName evidence="7">Peptide ABC transporter substrate-binding protein</fullName>
    </submittedName>
</protein>
<proteinExistence type="inferred from homology"/>
<reference evidence="7 8" key="1">
    <citation type="submission" date="2020-07" db="EMBL/GenBank/DDBJ databases">
        <authorList>
            <person name="Feng H."/>
        </authorList>
    </citation>
    <scope>NUCLEOTIDE SEQUENCE [LARGE SCALE GENOMIC DNA]</scope>
    <source>
        <strain evidence="8">s-10</strain>
    </source>
</reference>
<dbReference type="GO" id="GO:0015833">
    <property type="term" value="P:peptide transport"/>
    <property type="evidence" value="ECO:0007669"/>
    <property type="project" value="UniProtKB-KW"/>
</dbReference>
<sequence length="540" mass="61795">MKLRIFSSIFIFFLILQLVGCSTSANPKRDSSSLSKEQILRLTIPYSIKKFDSALTHDSFSLNILSNVSEGLMRLNQHHQPIPGLAEKVEVSPDQTVYTFTLRHSEWSDGKPVTAHDFEFAWKRLLSPATKSPEAYLFYPIVNAESFHEGEVRADKVGIDALDDRTLQIRLKRPVRNFLSLVALTEFSPVREDLLQDQGSQYGRDPTKMVFNGPFTISMVTDEGTVILTKSKRYWDHKNVHLQQVFFYVSNDLTRNMGLYLAGKIDTTRIDQEFVPAYMKSREFHSTQTSTTQYIRFNYKNQFFQNKKIRQAIHYAIDRERLVRIVKMGAEPAGGLIPPSMNGIKSSFQHEANIPEAKQDIAKAKKLFHEGLAELGLSEPPVSLVMLSCEDGQVELAIELKRQLREHLGLNILLNTTSRAAKRSLEQSGKFDIALSDWSATYPDPASLLETFTSRHPMNTGKYQDTPFDETIKRAVNSPFLDQQIKYLIQAEKFLVRNDQALIPLYYVKDLSLVKPYVKGLIRHPFGSTYSLKWVYIEKH</sequence>
<organism evidence="7 8">
    <name type="scientific">Paenactinomyces guangxiensis</name>
    <dbReference type="NCBI Taxonomy" id="1490290"/>
    <lineage>
        <taxon>Bacteria</taxon>
        <taxon>Bacillati</taxon>
        <taxon>Bacillota</taxon>
        <taxon>Bacilli</taxon>
        <taxon>Bacillales</taxon>
        <taxon>Thermoactinomycetaceae</taxon>
        <taxon>Paenactinomyces</taxon>
    </lineage>
</organism>
<comment type="caution">
    <text evidence="7">The sequence shown here is derived from an EMBL/GenBank/DDBJ whole genome shotgun (WGS) entry which is preliminary data.</text>
</comment>
<keyword evidence="3" id="KW-0813">Transport</keyword>
<comment type="similarity">
    <text evidence="2">Belongs to the bacterial solute-binding protein 5 family.</text>
</comment>
<dbReference type="InterPro" id="IPR000914">
    <property type="entry name" value="SBP_5_dom"/>
</dbReference>
<evidence type="ECO:0000259" key="6">
    <source>
        <dbReference type="Pfam" id="PF00496"/>
    </source>
</evidence>
<dbReference type="RefSeq" id="WP_181754901.1">
    <property type="nucleotide sequence ID" value="NZ_JACEIQ010000036.1"/>
</dbReference>
<evidence type="ECO:0000256" key="3">
    <source>
        <dbReference type="ARBA" id="ARBA00022448"/>
    </source>
</evidence>
<dbReference type="EMBL" id="JACEIQ010000036">
    <property type="protein sequence ID" value="MBA4496458.1"/>
    <property type="molecule type" value="Genomic_DNA"/>
</dbReference>
<keyword evidence="5" id="KW-0653">Protein transport</keyword>
<dbReference type="Gene3D" id="3.90.76.10">
    <property type="entry name" value="Dipeptide-binding Protein, Domain 1"/>
    <property type="match status" value="1"/>
</dbReference>
<evidence type="ECO:0000256" key="2">
    <source>
        <dbReference type="ARBA" id="ARBA00005695"/>
    </source>
</evidence>
<dbReference type="InterPro" id="IPR039424">
    <property type="entry name" value="SBP_5"/>
</dbReference>
<evidence type="ECO:0000313" key="8">
    <source>
        <dbReference type="Proteomes" id="UP000535491"/>
    </source>
</evidence>
<dbReference type="Pfam" id="PF00496">
    <property type="entry name" value="SBP_bac_5"/>
    <property type="match status" value="1"/>
</dbReference>
<dbReference type="GO" id="GO:0043190">
    <property type="term" value="C:ATP-binding cassette (ABC) transporter complex"/>
    <property type="evidence" value="ECO:0007669"/>
    <property type="project" value="InterPro"/>
</dbReference>
<keyword evidence="4" id="KW-0732">Signal</keyword>
<evidence type="ECO:0000256" key="1">
    <source>
        <dbReference type="ARBA" id="ARBA00004196"/>
    </source>
</evidence>
<keyword evidence="5" id="KW-0571">Peptide transport</keyword>
<dbReference type="Proteomes" id="UP000535491">
    <property type="component" value="Unassembled WGS sequence"/>
</dbReference>
<dbReference type="AlphaFoldDB" id="A0A7W2AB27"/>
<comment type="subcellular location">
    <subcellularLocation>
        <location evidence="1">Cell envelope</location>
    </subcellularLocation>
</comment>
<evidence type="ECO:0000256" key="4">
    <source>
        <dbReference type="ARBA" id="ARBA00022729"/>
    </source>
</evidence>
<evidence type="ECO:0000256" key="5">
    <source>
        <dbReference type="ARBA" id="ARBA00022856"/>
    </source>
</evidence>
<dbReference type="PANTHER" id="PTHR30290:SF10">
    <property type="entry name" value="PERIPLASMIC OLIGOPEPTIDE-BINDING PROTEIN-RELATED"/>
    <property type="match status" value="1"/>
</dbReference>
<evidence type="ECO:0000313" key="7">
    <source>
        <dbReference type="EMBL" id="MBA4496458.1"/>
    </source>
</evidence>
<keyword evidence="8" id="KW-1185">Reference proteome</keyword>
<dbReference type="Gene3D" id="3.10.105.10">
    <property type="entry name" value="Dipeptide-binding Protein, Domain 3"/>
    <property type="match status" value="1"/>
</dbReference>
<dbReference type="Gene3D" id="3.40.190.10">
    <property type="entry name" value="Periplasmic binding protein-like II"/>
    <property type="match status" value="1"/>
</dbReference>
<dbReference type="FunFam" id="3.90.76.10:FF:000001">
    <property type="entry name" value="Oligopeptide ABC transporter substrate-binding protein"/>
    <property type="match status" value="1"/>
</dbReference>